<feature type="non-terminal residue" evidence="1">
    <location>
        <position position="1"/>
    </location>
</feature>
<evidence type="ECO:0008006" key="3">
    <source>
        <dbReference type="Google" id="ProtNLM"/>
    </source>
</evidence>
<reference evidence="1" key="1">
    <citation type="submission" date="2022-08" db="EMBL/GenBank/DDBJ databases">
        <authorList>
            <consortium name="DOE Joint Genome Institute"/>
            <person name="Min B."/>
            <person name="Riley R."/>
            <person name="Sierra-Patev S."/>
            <person name="Naranjo-Ortiz M."/>
            <person name="Looney B."/>
            <person name="Konkel Z."/>
            <person name="Slot J.C."/>
            <person name="Sakamoto Y."/>
            <person name="Steenwyk J.L."/>
            <person name="Rokas A."/>
            <person name="Carro J."/>
            <person name="Camarero S."/>
            <person name="Ferreira P."/>
            <person name="Molpeceres G."/>
            <person name="Ruiz-Duenas F.J."/>
            <person name="Serrano A."/>
            <person name="Henrissat B."/>
            <person name="Drula E."/>
            <person name="Hughes K.W."/>
            <person name="Mata J.L."/>
            <person name="Ishikawa N.K."/>
            <person name="Vargas-Isla R."/>
            <person name="Ushijima S."/>
            <person name="Smith C.A."/>
            <person name="Ahrendt S."/>
            <person name="Andreopoulos W."/>
            <person name="He G."/>
            <person name="Labutti K."/>
            <person name="Lipzen A."/>
            <person name="Ng V."/>
            <person name="Sandor L."/>
            <person name="Barry K."/>
            <person name="Martinez A.T."/>
            <person name="Xiao Y."/>
            <person name="Gibbons J.G."/>
            <person name="Terashima K."/>
            <person name="Hibbett D.S."/>
            <person name="Grigoriev I.V."/>
        </authorList>
    </citation>
    <scope>NUCLEOTIDE SEQUENCE</scope>
    <source>
        <strain evidence="1">TFB10291</strain>
    </source>
</reference>
<proteinExistence type="predicted"/>
<dbReference type="EMBL" id="MU793866">
    <property type="protein sequence ID" value="KAJ3780189.1"/>
    <property type="molecule type" value="Genomic_DNA"/>
</dbReference>
<evidence type="ECO:0000313" key="2">
    <source>
        <dbReference type="Proteomes" id="UP001163798"/>
    </source>
</evidence>
<sequence>LSRDLPRKLVTVLIQLRTGHAPLQAHLYKIKKVDTHTCPCCKRHPETVFHYLIQCRTHCTHQDQLRQQIGQRNMNLAALLMEKSLLKHLFQYIDETKQFHYILGDLPHLADKD</sequence>
<gene>
    <name evidence="1" type="ORF">GGU10DRAFT_279779</name>
</gene>
<keyword evidence="2" id="KW-1185">Reference proteome</keyword>
<evidence type="ECO:0000313" key="1">
    <source>
        <dbReference type="EMBL" id="KAJ3780189.1"/>
    </source>
</evidence>
<dbReference type="AlphaFoldDB" id="A0AA38K7L0"/>
<accession>A0AA38K7L0</accession>
<dbReference type="Proteomes" id="UP001163798">
    <property type="component" value="Unassembled WGS sequence"/>
</dbReference>
<organism evidence="1 2">
    <name type="scientific">Lentinula aff. detonsa</name>
    <dbReference type="NCBI Taxonomy" id="2804958"/>
    <lineage>
        <taxon>Eukaryota</taxon>
        <taxon>Fungi</taxon>
        <taxon>Dikarya</taxon>
        <taxon>Basidiomycota</taxon>
        <taxon>Agaricomycotina</taxon>
        <taxon>Agaricomycetes</taxon>
        <taxon>Agaricomycetidae</taxon>
        <taxon>Agaricales</taxon>
        <taxon>Marasmiineae</taxon>
        <taxon>Omphalotaceae</taxon>
        <taxon>Lentinula</taxon>
    </lineage>
</organism>
<comment type="caution">
    <text evidence="1">The sequence shown here is derived from an EMBL/GenBank/DDBJ whole genome shotgun (WGS) entry which is preliminary data.</text>
</comment>
<protein>
    <recommendedName>
        <fullName evidence="3">Reverse transcriptase zinc-binding domain-containing protein</fullName>
    </recommendedName>
</protein>
<name>A0AA38K7L0_9AGAR</name>